<evidence type="ECO:0000256" key="1">
    <source>
        <dbReference type="ARBA" id="ARBA00023015"/>
    </source>
</evidence>
<evidence type="ECO:0000313" key="6">
    <source>
        <dbReference type="Proteomes" id="UP000502641"/>
    </source>
</evidence>
<evidence type="ECO:0000259" key="4">
    <source>
        <dbReference type="PROSITE" id="PS50949"/>
    </source>
</evidence>
<dbReference type="RefSeq" id="WP_171155061.1">
    <property type="nucleotide sequence ID" value="NZ_CP053189.1"/>
</dbReference>
<evidence type="ECO:0000256" key="3">
    <source>
        <dbReference type="ARBA" id="ARBA00023163"/>
    </source>
</evidence>
<dbReference type="CDD" id="cd07377">
    <property type="entry name" value="WHTH_GntR"/>
    <property type="match status" value="1"/>
</dbReference>
<dbReference type="KEGG" id="sarg:HKX69_18735"/>
<accession>A0A6M4PKZ7</accession>
<dbReference type="InterPro" id="IPR000524">
    <property type="entry name" value="Tscrpt_reg_HTH_GntR"/>
</dbReference>
<proteinExistence type="predicted"/>
<dbReference type="SMART" id="SM00345">
    <property type="entry name" value="HTH_GNTR"/>
    <property type="match status" value="1"/>
</dbReference>
<dbReference type="GO" id="GO:0045892">
    <property type="term" value="P:negative regulation of DNA-templated transcription"/>
    <property type="evidence" value="ECO:0007669"/>
    <property type="project" value="TreeGrafter"/>
</dbReference>
<dbReference type="InterPro" id="IPR050679">
    <property type="entry name" value="Bact_HTH_transcr_reg"/>
</dbReference>
<dbReference type="AlphaFoldDB" id="A0A6M4PKZ7"/>
<dbReference type="GO" id="GO:0003677">
    <property type="term" value="F:DNA binding"/>
    <property type="evidence" value="ECO:0007669"/>
    <property type="project" value="UniProtKB-KW"/>
</dbReference>
<keyword evidence="6" id="KW-1185">Reference proteome</keyword>
<feature type="domain" description="HTH gntR-type" evidence="4">
    <location>
        <begin position="14"/>
        <end position="83"/>
    </location>
</feature>
<name>A0A6M4PKZ7_9ACTN</name>
<dbReference type="PANTHER" id="PTHR44846:SF1">
    <property type="entry name" value="MANNOSYL-D-GLYCERATE TRANSPORT_METABOLISM SYSTEM REPRESSOR MNGR-RELATED"/>
    <property type="match status" value="1"/>
</dbReference>
<dbReference type="GO" id="GO:0003700">
    <property type="term" value="F:DNA-binding transcription factor activity"/>
    <property type="evidence" value="ECO:0007669"/>
    <property type="project" value="InterPro"/>
</dbReference>
<keyword evidence="3" id="KW-0804">Transcription</keyword>
<dbReference type="PRINTS" id="PR00035">
    <property type="entry name" value="HTHGNTR"/>
</dbReference>
<dbReference type="PANTHER" id="PTHR44846">
    <property type="entry name" value="MANNOSYL-D-GLYCERATE TRANSPORT/METABOLISM SYSTEM REPRESSOR MNGR-RELATED"/>
    <property type="match status" value="1"/>
</dbReference>
<dbReference type="PROSITE" id="PS50949">
    <property type="entry name" value="HTH_GNTR"/>
    <property type="match status" value="1"/>
</dbReference>
<evidence type="ECO:0000313" key="5">
    <source>
        <dbReference type="EMBL" id="QJS11274.1"/>
    </source>
</evidence>
<evidence type="ECO:0000256" key="2">
    <source>
        <dbReference type="ARBA" id="ARBA00023125"/>
    </source>
</evidence>
<sequence>MTGRTGGKDDEAGGKAFRRVSDELRVRIADGGYPLGTELPSQNALAREFGVSRFTVQRVLTELGNEGWIESQQGKRSRVVRNQRIHSAAPRASRSRHPMTLGPLIAEAFERDEVTLDIYTLTSESLDTHIHAQAERIRARIIAPERIALRMVLPSPSVIELLPYPRGKDPADDARLLDRLRGITERHTASLRKVLGELRTEKLVKSVEYEFRHVSLAPSFKLYVINGEEVLHGTYTPVERPVMLETGEEIDAVDVLGLGATLTHHVRDGRPDSPGSTFVDKMTGWFEGVWTLLTDEARAHAIASAHAG</sequence>
<gene>
    <name evidence="5" type="ORF">HKX69_18735</name>
</gene>
<dbReference type="SUPFAM" id="SSF46785">
    <property type="entry name" value="Winged helix' DNA-binding domain"/>
    <property type="match status" value="1"/>
</dbReference>
<dbReference type="InterPro" id="IPR036390">
    <property type="entry name" value="WH_DNA-bd_sf"/>
</dbReference>
<organism evidence="5 6">
    <name type="scientific">Streptomyces argyrophylli</name>
    <dbReference type="NCBI Taxonomy" id="2726118"/>
    <lineage>
        <taxon>Bacteria</taxon>
        <taxon>Bacillati</taxon>
        <taxon>Actinomycetota</taxon>
        <taxon>Actinomycetes</taxon>
        <taxon>Kitasatosporales</taxon>
        <taxon>Streptomycetaceae</taxon>
        <taxon>Streptomyces</taxon>
    </lineage>
</organism>
<keyword evidence="1" id="KW-0805">Transcription regulation</keyword>
<keyword evidence="2" id="KW-0238">DNA-binding</keyword>
<dbReference type="Proteomes" id="UP000502641">
    <property type="component" value="Chromosome"/>
</dbReference>
<dbReference type="Pfam" id="PF00392">
    <property type="entry name" value="GntR"/>
    <property type="match status" value="1"/>
</dbReference>
<dbReference type="Gene3D" id="1.10.10.10">
    <property type="entry name" value="Winged helix-like DNA-binding domain superfamily/Winged helix DNA-binding domain"/>
    <property type="match status" value="1"/>
</dbReference>
<protein>
    <submittedName>
        <fullName evidence="5">Winged helix-turn-helix transcriptional regulator</fullName>
    </submittedName>
</protein>
<dbReference type="EMBL" id="CP053189">
    <property type="protein sequence ID" value="QJS11274.1"/>
    <property type="molecule type" value="Genomic_DNA"/>
</dbReference>
<dbReference type="InterPro" id="IPR036388">
    <property type="entry name" value="WH-like_DNA-bd_sf"/>
</dbReference>
<reference evidence="5 6" key="1">
    <citation type="submission" date="2020-05" db="EMBL/GenBank/DDBJ databases">
        <authorList>
            <person name="Li K."/>
        </authorList>
    </citation>
    <scope>NUCLEOTIDE SEQUENCE [LARGE SCALE GENOMIC DNA]</scope>
    <source>
        <strain evidence="6">jing01</strain>
    </source>
</reference>